<gene>
    <name evidence="15" type="ORF">C7382_10493</name>
</gene>
<keyword evidence="6" id="KW-0028">Amino-acid biosynthesis</keyword>
<dbReference type="AlphaFoldDB" id="A0A2U1FKY6"/>
<dbReference type="GO" id="GO:0006564">
    <property type="term" value="P:L-serine biosynthetic process"/>
    <property type="evidence" value="ECO:0007669"/>
    <property type="project" value="UniProtKB-KW"/>
</dbReference>
<evidence type="ECO:0000256" key="5">
    <source>
        <dbReference type="ARBA" id="ARBA00015196"/>
    </source>
</evidence>
<keyword evidence="7" id="KW-0479">Metal-binding</keyword>
<dbReference type="PANTHER" id="PTHR43344">
    <property type="entry name" value="PHOSPHOSERINE PHOSPHATASE"/>
    <property type="match status" value="1"/>
</dbReference>
<evidence type="ECO:0000256" key="7">
    <source>
        <dbReference type="ARBA" id="ARBA00022723"/>
    </source>
</evidence>
<proteinExistence type="inferred from homology"/>
<dbReference type="NCBIfam" id="TIGR01488">
    <property type="entry name" value="HAD-SF-IB"/>
    <property type="match status" value="1"/>
</dbReference>
<sequence>MAYLCAEMNERYRIYIMAAKPSLLHVAAVCRAVESLGACVVSCRRVQGASDPCVMLTVCFAGAKSMLLKTLLPLARQYPLLLRVCRNEERVKSIGLVAFDLDSVLVRTEMMNELAARCGCSHEMTYLTELAMSGQEEFADNFRRRVSMLRGLPLAEVKAMAQALPIAEGVSALKHSLSVRGVRTAIITGGFRQFSQSVQDQYGFDYICTSEAEVVDGVLTGALSGAIVDAETKAACLRQLSIALSLSPDRVAAVGDGANDLSMLDYAGESIIFNTSTHGATVPQLRIDAVSTILSIGDN</sequence>
<dbReference type="PANTHER" id="PTHR43344:SF2">
    <property type="entry name" value="PHOSPHOSERINE PHOSPHATASE"/>
    <property type="match status" value="1"/>
</dbReference>
<evidence type="ECO:0000256" key="9">
    <source>
        <dbReference type="ARBA" id="ARBA00022842"/>
    </source>
</evidence>
<comment type="similarity">
    <text evidence="3">Belongs to the HAD-like hydrolase superfamily. SerB family.</text>
</comment>
<keyword evidence="16" id="KW-1185">Reference proteome</keyword>
<dbReference type="InterPro" id="IPR023214">
    <property type="entry name" value="HAD_sf"/>
</dbReference>
<dbReference type="GO" id="GO:0005737">
    <property type="term" value="C:cytoplasm"/>
    <property type="evidence" value="ECO:0007669"/>
    <property type="project" value="TreeGrafter"/>
</dbReference>
<evidence type="ECO:0000256" key="6">
    <source>
        <dbReference type="ARBA" id="ARBA00022605"/>
    </source>
</evidence>
<dbReference type="Pfam" id="PF12710">
    <property type="entry name" value="HAD"/>
    <property type="match status" value="1"/>
</dbReference>
<evidence type="ECO:0000256" key="2">
    <source>
        <dbReference type="ARBA" id="ARBA00005135"/>
    </source>
</evidence>
<dbReference type="UniPathway" id="UPA00135">
    <property type="reaction ID" value="UER00198"/>
</dbReference>
<dbReference type="GeneID" id="94550316"/>
<dbReference type="InterPro" id="IPR036412">
    <property type="entry name" value="HAD-like_sf"/>
</dbReference>
<dbReference type="Gene3D" id="3.40.50.1000">
    <property type="entry name" value="HAD superfamily/HAD-like"/>
    <property type="match status" value="1"/>
</dbReference>
<keyword evidence="10" id="KW-0718">Serine biosynthesis</keyword>
<comment type="pathway">
    <text evidence="2">Amino-acid biosynthesis; L-serine biosynthesis; L-serine from 3-phospho-D-glycerate: step 3/3.</text>
</comment>
<comment type="catalytic activity">
    <reaction evidence="12">
        <text>O-phospho-L-serine + H2O = L-serine + phosphate</text>
        <dbReference type="Rhea" id="RHEA:21208"/>
        <dbReference type="ChEBI" id="CHEBI:15377"/>
        <dbReference type="ChEBI" id="CHEBI:33384"/>
        <dbReference type="ChEBI" id="CHEBI:43474"/>
        <dbReference type="ChEBI" id="CHEBI:57524"/>
        <dbReference type="EC" id="3.1.3.3"/>
    </reaction>
</comment>
<evidence type="ECO:0000256" key="8">
    <source>
        <dbReference type="ARBA" id="ARBA00022801"/>
    </source>
</evidence>
<dbReference type="InterPro" id="IPR050582">
    <property type="entry name" value="HAD-like_SerB"/>
</dbReference>
<keyword evidence="8" id="KW-0378">Hydrolase</keyword>
<name>A0A2U1FKY6_9PORP</name>
<comment type="cofactor">
    <cofactor evidence="1">
        <name>Mg(2+)</name>
        <dbReference type="ChEBI" id="CHEBI:18420"/>
    </cofactor>
</comment>
<dbReference type="InterPro" id="IPR004469">
    <property type="entry name" value="PSP"/>
</dbReference>
<reference evidence="15 16" key="1">
    <citation type="submission" date="2018-04" db="EMBL/GenBank/DDBJ databases">
        <title>Genomic Encyclopedia of Type Strains, Phase IV (KMG-IV): sequencing the most valuable type-strain genomes for metagenomic binning, comparative biology and taxonomic classification.</title>
        <authorList>
            <person name="Goeker M."/>
        </authorList>
    </citation>
    <scope>NUCLEOTIDE SEQUENCE [LARGE SCALE GENOMIC DNA]</scope>
    <source>
        <strain evidence="15 16">DSM 28520</strain>
    </source>
</reference>
<dbReference type="SUPFAM" id="SSF56784">
    <property type="entry name" value="HAD-like"/>
    <property type="match status" value="1"/>
</dbReference>
<feature type="active site" description="Nucleophile" evidence="14">
    <location>
        <position position="100"/>
    </location>
</feature>
<evidence type="ECO:0000313" key="16">
    <source>
        <dbReference type="Proteomes" id="UP000245462"/>
    </source>
</evidence>
<comment type="caution">
    <text evidence="15">The sequence shown here is derived from an EMBL/GenBank/DDBJ whole genome shotgun (WGS) entry which is preliminary data.</text>
</comment>
<evidence type="ECO:0000256" key="10">
    <source>
        <dbReference type="ARBA" id="ARBA00023299"/>
    </source>
</evidence>
<evidence type="ECO:0000256" key="13">
    <source>
        <dbReference type="ARBA" id="ARBA00048523"/>
    </source>
</evidence>
<organism evidence="15 16">
    <name type="scientific">Porphyromonas loveana</name>
    <dbReference type="NCBI Taxonomy" id="1884669"/>
    <lineage>
        <taxon>Bacteria</taxon>
        <taxon>Pseudomonadati</taxon>
        <taxon>Bacteroidota</taxon>
        <taxon>Bacteroidia</taxon>
        <taxon>Bacteroidales</taxon>
        <taxon>Porphyromonadaceae</taxon>
        <taxon>Porphyromonas</taxon>
    </lineage>
</organism>
<evidence type="ECO:0000256" key="14">
    <source>
        <dbReference type="PIRSR" id="PIRSR604469-1"/>
    </source>
</evidence>
<protein>
    <recommendedName>
        <fullName evidence="5">Phosphoserine phosphatase</fullName>
        <ecNumber evidence="4">3.1.3.3</ecNumber>
    </recommendedName>
    <alternativeName>
        <fullName evidence="11">O-phosphoserine phosphohydrolase</fullName>
    </alternativeName>
</protein>
<dbReference type="Proteomes" id="UP000245462">
    <property type="component" value="Unassembled WGS sequence"/>
</dbReference>
<keyword evidence="9" id="KW-0460">Magnesium</keyword>
<dbReference type="EC" id="3.1.3.3" evidence="4"/>
<evidence type="ECO:0000256" key="1">
    <source>
        <dbReference type="ARBA" id="ARBA00001946"/>
    </source>
</evidence>
<dbReference type="EMBL" id="QEKY01000004">
    <property type="protein sequence ID" value="PVZ12786.1"/>
    <property type="molecule type" value="Genomic_DNA"/>
</dbReference>
<dbReference type="RefSeq" id="WP_243405643.1">
    <property type="nucleotide sequence ID" value="NZ_QEKY01000004.1"/>
</dbReference>
<dbReference type="GO" id="GO:0000287">
    <property type="term" value="F:magnesium ion binding"/>
    <property type="evidence" value="ECO:0007669"/>
    <property type="project" value="TreeGrafter"/>
</dbReference>
<comment type="catalytic activity">
    <reaction evidence="13">
        <text>O-phospho-D-serine + H2O = D-serine + phosphate</text>
        <dbReference type="Rhea" id="RHEA:24873"/>
        <dbReference type="ChEBI" id="CHEBI:15377"/>
        <dbReference type="ChEBI" id="CHEBI:35247"/>
        <dbReference type="ChEBI" id="CHEBI:43474"/>
        <dbReference type="ChEBI" id="CHEBI:58680"/>
        <dbReference type="EC" id="3.1.3.3"/>
    </reaction>
</comment>
<dbReference type="GO" id="GO:0036424">
    <property type="term" value="F:L-phosphoserine phosphatase activity"/>
    <property type="evidence" value="ECO:0007669"/>
    <property type="project" value="InterPro"/>
</dbReference>
<evidence type="ECO:0000313" key="15">
    <source>
        <dbReference type="EMBL" id="PVZ12786.1"/>
    </source>
</evidence>
<evidence type="ECO:0000256" key="11">
    <source>
        <dbReference type="ARBA" id="ARBA00031693"/>
    </source>
</evidence>
<evidence type="ECO:0000256" key="4">
    <source>
        <dbReference type="ARBA" id="ARBA00012640"/>
    </source>
</evidence>
<evidence type="ECO:0000256" key="12">
    <source>
        <dbReference type="ARBA" id="ARBA00048138"/>
    </source>
</evidence>
<evidence type="ECO:0000256" key="3">
    <source>
        <dbReference type="ARBA" id="ARBA00009184"/>
    </source>
</evidence>
<feature type="active site" description="Proton donor" evidence="14">
    <location>
        <position position="102"/>
    </location>
</feature>
<dbReference type="NCBIfam" id="TIGR00338">
    <property type="entry name" value="serB"/>
    <property type="match status" value="1"/>
</dbReference>
<accession>A0A2U1FKY6</accession>